<name>A0AAW9K2N0_CARML</name>
<protein>
    <recommendedName>
        <fullName evidence="4">30S ribosomal protein S14</fullName>
    </recommendedName>
</protein>
<gene>
    <name evidence="2" type="ORF">RAK27_08675</name>
</gene>
<dbReference type="Proteomes" id="UP001290462">
    <property type="component" value="Unassembled WGS sequence"/>
</dbReference>
<evidence type="ECO:0000313" key="3">
    <source>
        <dbReference type="Proteomes" id="UP001290462"/>
    </source>
</evidence>
<dbReference type="EMBL" id="JAVBVO010000003">
    <property type="protein sequence ID" value="MDZ5758725.1"/>
    <property type="molecule type" value="Genomic_DNA"/>
</dbReference>
<feature type="coiled-coil region" evidence="1">
    <location>
        <begin position="1"/>
        <end position="28"/>
    </location>
</feature>
<organism evidence="2 3">
    <name type="scientific">Carnobacterium maltaromaticum</name>
    <name type="common">Carnobacterium piscicola</name>
    <dbReference type="NCBI Taxonomy" id="2751"/>
    <lineage>
        <taxon>Bacteria</taxon>
        <taxon>Bacillati</taxon>
        <taxon>Bacillota</taxon>
        <taxon>Bacilli</taxon>
        <taxon>Lactobacillales</taxon>
        <taxon>Carnobacteriaceae</taxon>
        <taxon>Carnobacterium</taxon>
    </lineage>
</organism>
<keyword evidence="1" id="KW-0175">Coiled coil</keyword>
<proteinExistence type="predicted"/>
<evidence type="ECO:0008006" key="4">
    <source>
        <dbReference type="Google" id="ProtNLM"/>
    </source>
</evidence>
<reference evidence="2" key="1">
    <citation type="submission" date="2023-08" db="EMBL/GenBank/DDBJ databases">
        <title>Genomic characterization of piscicolin 126 produced by Carnobacterium maltaromaticum CM22 strain isolated from salmon (Salmo salar).</title>
        <authorList>
            <person name="Gonzalez-Gragera E."/>
            <person name="Garcia-Lopez J.D."/>
            <person name="Teso-Perez C."/>
            <person name="Gimenez-Hernandez I."/>
            <person name="Peralta-Sanchez J.M."/>
            <person name="Valdivia E."/>
            <person name="Montalban-Lopez M."/>
            <person name="Martin-Platero A.M."/>
            <person name="Banos A."/>
            <person name="Martinez-Bueno M."/>
        </authorList>
    </citation>
    <scope>NUCLEOTIDE SEQUENCE</scope>
    <source>
        <strain evidence="2">CM22</strain>
    </source>
</reference>
<dbReference type="AlphaFoldDB" id="A0AAW9K2N0"/>
<accession>A0AAW9K2N0</accession>
<dbReference type="RefSeq" id="WP_322808891.1">
    <property type="nucleotide sequence ID" value="NZ_JAVBVO010000003.1"/>
</dbReference>
<comment type="caution">
    <text evidence="2">The sequence shown here is derived from an EMBL/GenBank/DDBJ whole genome shotgun (WGS) entry which is preliminary data.</text>
</comment>
<sequence>MAKYKTIMNELQKEQREDNRELTRLRKLGSDQSNKIRVLKFKKRYPGNYRRQLADK</sequence>
<evidence type="ECO:0000256" key="1">
    <source>
        <dbReference type="SAM" id="Coils"/>
    </source>
</evidence>
<evidence type="ECO:0000313" key="2">
    <source>
        <dbReference type="EMBL" id="MDZ5758725.1"/>
    </source>
</evidence>